<protein>
    <submittedName>
        <fullName evidence="2">Uncharacterized protein</fullName>
    </submittedName>
</protein>
<gene>
    <name evidence="2" type="ORF">niasHT_024661</name>
</gene>
<name>A0ABD2K7N2_9BILA</name>
<proteinExistence type="predicted"/>
<dbReference type="Proteomes" id="UP001620626">
    <property type="component" value="Unassembled WGS sequence"/>
</dbReference>
<organism evidence="2 3">
    <name type="scientific">Heterodera trifolii</name>
    <dbReference type="NCBI Taxonomy" id="157864"/>
    <lineage>
        <taxon>Eukaryota</taxon>
        <taxon>Metazoa</taxon>
        <taxon>Ecdysozoa</taxon>
        <taxon>Nematoda</taxon>
        <taxon>Chromadorea</taxon>
        <taxon>Rhabditida</taxon>
        <taxon>Tylenchina</taxon>
        <taxon>Tylenchomorpha</taxon>
        <taxon>Tylenchoidea</taxon>
        <taxon>Heteroderidae</taxon>
        <taxon>Heteroderinae</taxon>
        <taxon>Heterodera</taxon>
    </lineage>
</organism>
<keyword evidence="3" id="KW-1185">Reference proteome</keyword>
<reference evidence="2 3" key="1">
    <citation type="submission" date="2024-10" db="EMBL/GenBank/DDBJ databases">
        <authorList>
            <person name="Kim D."/>
        </authorList>
    </citation>
    <scope>NUCLEOTIDE SEQUENCE [LARGE SCALE GENOMIC DNA]</scope>
    <source>
        <strain evidence="2">BH-2024</strain>
    </source>
</reference>
<evidence type="ECO:0000256" key="1">
    <source>
        <dbReference type="SAM" id="MobiDB-lite"/>
    </source>
</evidence>
<evidence type="ECO:0000313" key="3">
    <source>
        <dbReference type="Proteomes" id="UP001620626"/>
    </source>
</evidence>
<accession>A0ABD2K7N2</accession>
<dbReference type="EMBL" id="JBICBT010000819">
    <property type="protein sequence ID" value="KAL3098906.1"/>
    <property type="molecule type" value="Genomic_DNA"/>
</dbReference>
<comment type="caution">
    <text evidence="2">The sequence shown here is derived from an EMBL/GenBank/DDBJ whole genome shotgun (WGS) entry which is preliminary data.</text>
</comment>
<feature type="region of interest" description="Disordered" evidence="1">
    <location>
        <begin position="1"/>
        <end position="23"/>
    </location>
</feature>
<dbReference type="AlphaFoldDB" id="A0ABD2K7N2"/>
<sequence length="70" mass="8188">MNGAAPFPFGGGDKKSIMKGQSLEFPSTAPPKFVMQHVWDPNHNNRYSMGAVYDWLKRHTEERRRRRQQN</sequence>
<evidence type="ECO:0000313" key="2">
    <source>
        <dbReference type="EMBL" id="KAL3098906.1"/>
    </source>
</evidence>